<comment type="caution">
    <text evidence="1">The sequence shown here is derived from an EMBL/GenBank/DDBJ whole genome shotgun (WGS) entry which is preliminary data.</text>
</comment>
<dbReference type="EMBL" id="LLXI01003380">
    <property type="protein sequence ID" value="PKY59141.1"/>
    <property type="molecule type" value="Genomic_DNA"/>
</dbReference>
<keyword evidence="2" id="KW-1185">Reference proteome</keyword>
<name>A0A2I1HJS5_9GLOM</name>
<dbReference type="VEuPathDB" id="FungiDB:FUN_006243"/>
<organism evidence="1 2">
    <name type="scientific">Rhizophagus irregularis</name>
    <dbReference type="NCBI Taxonomy" id="588596"/>
    <lineage>
        <taxon>Eukaryota</taxon>
        <taxon>Fungi</taxon>
        <taxon>Fungi incertae sedis</taxon>
        <taxon>Mucoromycota</taxon>
        <taxon>Glomeromycotina</taxon>
        <taxon>Glomeromycetes</taxon>
        <taxon>Glomerales</taxon>
        <taxon>Glomeraceae</taxon>
        <taxon>Rhizophagus</taxon>
    </lineage>
</organism>
<accession>A0A2I1HJS5</accession>
<gene>
    <name evidence="1" type="ORF">RhiirA4_481640</name>
</gene>
<protein>
    <submittedName>
        <fullName evidence="1">Uncharacterized protein</fullName>
    </submittedName>
</protein>
<dbReference type="AlphaFoldDB" id="A0A2I1HJS5"/>
<proteinExistence type="predicted"/>
<dbReference type="Proteomes" id="UP000234323">
    <property type="component" value="Unassembled WGS sequence"/>
</dbReference>
<evidence type="ECO:0000313" key="1">
    <source>
        <dbReference type="EMBL" id="PKY59141.1"/>
    </source>
</evidence>
<sequence length="117" mass="13753">MQSHPQAYYTSRKFTEMLDQEETQGYEYVAPLPIWQPSTHLSKLHTQFQTTILSQYICLPCAFCGKLLYSTKAKWFPYDENYTYPLEINFQNINIYIKDDGSIRAVCVCESCKNNQK</sequence>
<reference evidence="1 2" key="1">
    <citation type="submission" date="2015-10" db="EMBL/GenBank/DDBJ databases">
        <title>Genome analyses suggest a sexual origin of heterokaryosis in a supposedly ancient asexual fungus.</title>
        <authorList>
            <person name="Ropars J."/>
            <person name="Sedzielewska K."/>
            <person name="Noel J."/>
            <person name="Charron P."/>
            <person name="Farinelli L."/>
            <person name="Marton T."/>
            <person name="Kruger M."/>
            <person name="Pelin A."/>
            <person name="Brachmann A."/>
            <person name="Corradi N."/>
        </authorList>
    </citation>
    <scope>NUCLEOTIDE SEQUENCE [LARGE SCALE GENOMIC DNA]</scope>
    <source>
        <strain evidence="1 2">A4</strain>
    </source>
</reference>
<evidence type="ECO:0000313" key="2">
    <source>
        <dbReference type="Proteomes" id="UP000234323"/>
    </source>
</evidence>